<gene>
    <name evidence="1" type="ORF">BP01DRAFT_366925</name>
</gene>
<accession>A0A318ZUY3</accession>
<keyword evidence="2" id="KW-1185">Reference proteome</keyword>
<dbReference type="EMBL" id="KZ821240">
    <property type="protein sequence ID" value="PYH43918.1"/>
    <property type="molecule type" value="Genomic_DNA"/>
</dbReference>
<sequence>MPDLSSLDIRLARVPPVPVEGSGYRKRVGHNFIRIQTQGISTAECPWADYEKRLRQVFEAWREAGLEEPGELYGAIHHGNWCQLYRELREDDDLADQARGIYRFSYPNGVVTFFNGVSFQMQFFDQVQYDPAHRRKLQTLRVSINLDFEE</sequence>
<evidence type="ECO:0000313" key="1">
    <source>
        <dbReference type="EMBL" id="PYH43918.1"/>
    </source>
</evidence>
<dbReference type="RefSeq" id="XP_025429900.1">
    <property type="nucleotide sequence ID" value="XM_025576429.1"/>
</dbReference>
<dbReference type="Proteomes" id="UP000248349">
    <property type="component" value="Unassembled WGS sequence"/>
</dbReference>
<reference evidence="1 2" key="1">
    <citation type="submission" date="2016-12" db="EMBL/GenBank/DDBJ databases">
        <title>The genomes of Aspergillus section Nigri reveals drivers in fungal speciation.</title>
        <authorList>
            <consortium name="DOE Joint Genome Institute"/>
            <person name="Vesth T.C."/>
            <person name="Nybo J."/>
            <person name="Theobald S."/>
            <person name="Brandl J."/>
            <person name="Frisvad J.C."/>
            <person name="Nielsen K.F."/>
            <person name="Lyhne E.K."/>
            <person name="Kogle M.E."/>
            <person name="Kuo A."/>
            <person name="Riley R."/>
            <person name="Clum A."/>
            <person name="Nolan M."/>
            <person name="Lipzen A."/>
            <person name="Salamov A."/>
            <person name="Henrissat B."/>
            <person name="Wiebenga A."/>
            <person name="De Vries R.P."/>
            <person name="Grigoriev I.V."/>
            <person name="Mortensen U.H."/>
            <person name="Andersen M.R."/>
            <person name="Baker S.E."/>
        </authorList>
    </citation>
    <scope>NUCLEOTIDE SEQUENCE [LARGE SCALE GENOMIC DNA]</scope>
    <source>
        <strain evidence="1 2">JOP 1030-1</strain>
    </source>
</reference>
<protein>
    <submittedName>
        <fullName evidence="1">Uncharacterized protein</fullName>
    </submittedName>
</protein>
<organism evidence="1 2">
    <name type="scientific">Aspergillus saccharolyticus JOP 1030-1</name>
    <dbReference type="NCBI Taxonomy" id="1450539"/>
    <lineage>
        <taxon>Eukaryota</taxon>
        <taxon>Fungi</taxon>
        <taxon>Dikarya</taxon>
        <taxon>Ascomycota</taxon>
        <taxon>Pezizomycotina</taxon>
        <taxon>Eurotiomycetes</taxon>
        <taxon>Eurotiomycetidae</taxon>
        <taxon>Eurotiales</taxon>
        <taxon>Aspergillaceae</taxon>
        <taxon>Aspergillus</taxon>
        <taxon>Aspergillus subgen. Circumdati</taxon>
    </lineage>
</organism>
<dbReference type="AlphaFoldDB" id="A0A318ZUY3"/>
<dbReference type="GeneID" id="37077658"/>
<evidence type="ECO:0000313" key="2">
    <source>
        <dbReference type="Proteomes" id="UP000248349"/>
    </source>
</evidence>
<proteinExistence type="predicted"/>
<name>A0A318ZUY3_9EURO</name>